<dbReference type="RefSeq" id="WP_095975965.1">
    <property type="nucleotide sequence ID" value="NZ_CP022163.1"/>
</dbReference>
<reference evidence="2 3" key="1">
    <citation type="submission" date="2017-06" db="EMBL/GenBank/DDBJ databases">
        <authorList>
            <person name="Kim H.J."/>
            <person name="Triplett B.A."/>
        </authorList>
    </citation>
    <scope>NUCLEOTIDE SEQUENCE [LARGE SCALE GENOMIC DNA]</scope>
    <source>
        <strain evidence="2 3">DSM 14713</strain>
    </source>
</reference>
<accession>A0A286NVF0</accession>
<sequence>MTKKNQGYTENIKHVGATRPQPWPGIPGRSEDKETELPTGTRRADQADVTEAQRELEHEVEESEKVRE</sequence>
<organism evidence="2 3">
    <name type="scientific">Melittangium boletus DSM 14713</name>
    <dbReference type="NCBI Taxonomy" id="1294270"/>
    <lineage>
        <taxon>Bacteria</taxon>
        <taxon>Pseudomonadati</taxon>
        <taxon>Myxococcota</taxon>
        <taxon>Myxococcia</taxon>
        <taxon>Myxococcales</taxon>
        <taxon>Cystobacterineae</taxon>
        <taxon>Archangiaceae</taxon>
        <taxon>Melittangium</taxon>
    </lineage>
</organism>
<gene>
    <name evidence="2" type="ORF">MEBOL_000555</name>
</gene>
<feature type="compositionally biased region" description="Basic and acidic residues" evidence="1">
    <location>
        <begin position="29"/>
        <end position="68"/>
    </location>
</feature>
<name>A0A286NVF0_9BACT</name>
<dbReference type="KEGG" id="mbd:MEBOL_000555"/>
<feature type="region of interest" description="Disordered" evidence="1">
    <location>
        <begin position="1"/>
        <end position="68"/>
    </location>
</feature>
<evidence type="ECO:0000256" key="1">
    <source>
        <dbReference type="SAM" id="MobiDB-lite"/>
    </source>
</evidence>
<dbReference type="EMBL" id="CP022163">
    <property type="protein sequence ID" value="ATB27117.1"/>
    <property type="molecule type" value="Genomic_DNA"/>
</dbReference>
<evidence type="ECO:0000313" key="2">
    <source>
        <dbReference type="EMBL" id="ATB27117.1"/>
    </source>
</evidence>
<dbReference type="OrthoDB" id="5521660at2"/>
<dbReference type="Proteomes" id="UP000217289">
    <property type="component" value="Chromosome"/>
</dbReference>
<keyword evidence="3" id="KW-1185">Reference proteome</keyword>
<evidence type="ECO:0000313" key="3">
    <source>
        <dbReference type="Proteomes" id="UP000217289"/>
    </source>
</evidence>
<proteinExistence type="predicted"/>
<dbReference type="AlphaFoldDB" id="A0A286NVF0"/>
<protein>
    <submittedName>
        <fullName evidence="2">Uncharacterized protein</fullName>
    </submittedName>
</protein>